<evidence type="ECO:0008006" key="3">
    <source>
        <dbReference type="Google" id="ProtNLM"/>
    </source>
</evidence>
<gene>
    <name evidence="1" type="ORF">V1286_003359</name>
</gene>
<reference evidence="1 2" key="1">
    <citation type="submission" date="2024-02" db="EMBL/GenBank/DDBJ databases">
        <title>Adaptive strategies in a cosmopolitan and abundant soil bacterium.</title>
        <authorList>
            <person name="Carini P."/>
        </authorList>
    </citation>
    <scope>NUCLEOTIDE SEQUENCE [LARGE SCALE GENOMIC DNA]</scope>
    <source>
        <strain evidence="1 2">AZCC 1608</strain>
    </source>
</reference>
<name>A0ABU8BBI8_9BRAD</name>
<protein>
    <recommendedName>
        <fullName evidence="3">Transposase</fullName>
    </recommendedName>
</protein>
<comment type="caution">
    <text evidence="1">The sequence shown here is derived from an EMBL/GenBank/DDBJ whole genome shotgun (WGS) entry which is preliminary data.</text>
</comment>
<accession>A0ABU8BBI8</accession>
<dbReference type="EMBL" id="JAZHRV010000001">
    <property type="protein sequence ID" value="MEH2555830.1"/>
    <property type="molecule type" value="Genomic_DNA"/>
</dbReference>
<keyword evidence="2" id="KW-1185">Reference proteome</keyword>
<evidence type="ECO:0000313" key="2">
    <source>
        <dbReference type="Proteomes" id="UP001364224"/>
    </source>
</evidence>
<proteinExistence type="predicted"/>
<dbReference type="Proteomes" id="UP001364224">
    <property type="component" value="Unassembled WGS sequence"/>
</dbReference>
<organism evidence="1 2">
    <name type="scientific">Bradyrhizobium algeriense</name>
    <dbReference type="NCBI Taxonomy" id="634784"/>
    <lineage>
        <taxon>Bacteria</taxon>
        <taxon>Pseudomonadati</taxon>
        <taxon>Pseudomonadota</taxon>
        <taxon>Alphaproteobacteria</taxon>
        <taxon>Hyphomicrobiales</taxon>
        <taxon>Nitrobacteraceae</taxon>
        <taxon>Bradyrhizobium</taxon>
    </lineage>
</organism>
<evidence type="ECO:0000313" key="1">
    <source>
        <dbReference type="EMBL" id="MEH2555830.1"/>
    </source>
</evidence>
<sequence>MKEMVSWRGVAKKRRKQEAGGVVNQMFAYCCGHATIVARRQPLFGFIEAAPAARFDWPPLRAPVTT</sequence>